<dbReference type="Proteomes" id="UP001320159">
    <property type="component" value="Unassembled WGS sequence"/>
</dbReference>
<evidence type="ECO:0000313" key="5">
    <source>
        <dbReference type="Proteomes" id="UP001320159"/>
    </source>
</evidence>
<feature type="domain" description="Transcription regulator TrmB N-terminal" evidence="2">
    <location>
        <begin position="12"/>
        <end position="79"/>
    </location>
</feature>
<evidence type="ECO:0000313" key="4">
    <source>
        <dbReference type="EMBL" id="MCD1293679.1"/>
    </source>
</evidence>
<organism evidence="4 5">
    <name type="scientific">Methanooceanicella nereidis</name>
    <dbReference type="NCBI Taxonomy" id="2052831"/>
    <lineage>
        <taxon>Archaea</taxon>
        <taxon>Methanobacteriati</taxon>
        <taxon>Methanobacteriota</taxon>
        <taxon>Stenosarchaea group</taxon>
        <taxon>Methanomicrobia</taxon>
        <taxon>Methanocellales</taxon>
        <taxon>Methanocellaceae</taxon>
        <taxon>Methanooceanicella</taxon>
    </lineage>
</organism>
<dbReference type="PANTHER" id="PTHR34293">
    <property type="entry name" value="HTH-TYPE TRANSCRIPTIONAL REGULATOR TRMBL2"/>
    <property type="match status" value="1"/>
</dbReference>
<dbReference type="InterPro" id="IPR002831">
    <property type="entry name" value="Tscrpt_reg_TrmB_N"/>
</dbReference>
<name>A0AAP2RAP4_9EURY</name>
<gene>
    <name evidence="4" type="ORF">CUJ83_01550</name>
</gene>
<evidence type="ECO:0000259" key="3">
    <source>
        <dbReference type="Pfam" id="PF11495"/>
    </source>
</evidence>
<accession>A0AAP2RAP4</accession>
<dbReference type="InterPro" id="IPR036388">
    <property type="entry name" value="WH-like_DNA-bd_sf"/>
</dbReference>
<evidence type="ECO:0008006" key="6">
    <source>
        <dbReference type="Google" id="ProtNLM"/>
    </source>
</evidence>
<reference evidence="4 5" key="1">
    <citation type="submission" date="2017-11" db="EMBL/GenBank/DDBJ databases">
        <title>Isolation and Characterization of Family Methanocellaceae Species from Potential Methane Hydrate Area Offshore Southwestern Taiwan.</title>
        <authorList>
            <person name="Zhang W.-L."/>
            <person name="Chen W.-C."/>
            <person name="Lai M.-C."/>
            <person name="Chen S.-C."/>
        </authorList>
    </citation>
    <scope>NUCLEOTIDE SEQUENCE [LARGE SCALE GENOMIC DNA]</scope>
    <source>
        <strain evidence="4 5">CWC-04</strain>
    </source>
</reference>
<dbReference type="RefSeq" id="WP_230739815.1">
    <property type="nucleotide sequence ID" value="NZ_PGCK01000001.1"/>
</dbReference>
<feature type="domain" description="Transcription regulator TrmB C-terminal" evidence="3">
    <location>
        <begin position="116"/>
        <end position="195"/>
    </location>
</feature>
<dbReference type="AlphaFoldDB" id="A0AAP2RAP4"/>
<sequence>MKRIPPKLISSLRTLGLLESEAKVYSALVLFGQAEPKELLDFLDISKPSVYESLRGLEDRGIVVQINTRPALYQAVDPKIALKLLTDTYLDASEEASGYLDILQKERVKERPSGTLWSIYGSTTIEYKVADMLRNAKESVQCVLPERYLHYLEEIAGKGIKISFLLISDDNGIKERIEKVFSQDDIRYRIMSASEMLKMSAFNRAHQDQKSLPEYSEVMSQFDYTNLTTIIVDDSEFLYVPPVKGDTVSALNTNNKTMIMGSQMFFLRPGLF</sequence>
<dbReference type="Pfam" id="PF01978">
    <property type="entry name" value="TrmB"/>
    <property type="match status" value="1"/>
</dbReference>
<evidence type="ECO:0000256" key="1">
    <source>
        <dbReference type="ARBA" id="ARBA00007287"/>
    </source>
</evidence>
<dbReference type="Gene3D" id="1.10.10.10">
    <property type="entry name" value="Winged helix-like DNA-binding domain superfamily/Winged helix DNA-binding domain"/>
    <property type="match status" value="1"/>
</dbReference>
<comment type="caution">
    <text evidence="4">The sequence shown here is derived from an EMBL/GenBank/DDBJ whole genome shotgun (WGS) entry which is preliminary data.</text>
</comment>
<dbReference type="InterPro" id="IPR021586">
    <property type="entry name" value="Tscrpt_reg_TrmB_C"/>
</dbReference>
<keyword evidence="5" id="KW-1185">Reference proteome</keyword>
<comment type="similarity">
    <text evidence="1">Belongs to the transcriptional regulator TrmB family.</text>
</comment>
<proteinExistence type="inferred from homology"/>
<dbReference type="PANTHER" id="PTHR34293:SF1">
    <property type="entry name" value="HTH-TYPE TRANSCRIPTIONAL REGULATOR TRMBL2"/>
    <property type="match status" value="1"/>
</dbReference>
<dbReference type="Pfam" id="PF11495">
    <property type="entry name" value="Regulator_TrmB"/>
    <property type="match status" value="1"/>
</dbReference>
<protein>
    <recommendedName>
        <fullName evidence="6">Sugar-specific transcriptional regulator TrmB</fullName>
    </recommendedName>
</protein>
<dbReference type="InterPro" id="IPR051797">
    <property type="entry name" value="TrmB-like"/>
</dbReference>
<dbReference type="SUPFAM" id="SSF46785">
    <property type="entry name" value="Winged helix' DNA-binding domain"/>
    <property type="match status" value="1"/>
</dbReference>
<evidence type="ECO:0000259" key="2">
    <source>
        <dbReference type="Pfam" id="PF01978"/>
    </source>
</evidence>
<dbReference type="InterPro" id="IPR036390">
    <property type="entry name" value="WH_DNA-bd_sf"/>
</dbReference>
<dbReference type="EMBL" id="PGCK01000001">
    <property type="protein sequence ID" value="MCD1293679.1"/>
    <property type="molecule type" value="Genomic_DNA"/>
</dbReference>